<evidence type="ECO:0000313" key="10">
    <source>
        <dbReference type="EMBL" id="CAB4856153.1"/>
    </source>
</evidence>
<evidence type="ECO:0000256" key="5">
    <source>
        <dbReference type="ARBA" id="ARBA00022692"/>
    </source>
</evidence>
<evidence type="ECO:0000256" key="8">
    <source>
        <dbReference type="SAM" id="Phobius"/>
    </source>
</evidence>
<dbReference type="EMBL" id="CAFBLC010000055">
    <property type="protein sequence ID" value="CAB4856153.1"/>
    <property type="molecule type" value="Genomic_DNA"/>
</dbReference>
<dbReference type="PROSITE" id="PS50928">
    <property type="entry name" value="ABC_TM1"/>
    <property type="match status" value="1"/>
</dbReference>
<dbReference type="CDD" id="cd06261">
    <property type="entry name" value="TM_PBP2"/>
    <property type="match status" value="1"/>
</dbReference>
<feature type="transmembrane region" description="Helical" evidence="8">
    <location>
        <begin position="22"/>
        <end position="49"/>
    </location>
</feature>
<dbReference type="PANTHER" id="PTHR42929">
    <property type="entry name" value="INNER MEMBRANE ABC TRANSPORTER PERMEASE PROTEIN YDCU-RELATED-RELATED"/>
    <property type="match status" value="1"/>
</dbReference>
<protein>
    <submittedName>
        <fullName evidence="10">Unannotated protein</fullName>
    </submittedName>
</protein>
<evidence type="ECO:0000256" key="3">
    <source>
        <dbReference type="ARBA" id="ARBA00022448"/>
    </source>
</evidence>
<keyword evidence="4" id="KW-1003">Cell membrane</keyword>
<dbReference type="InterPro" id="IPR000515">
    <property type="entry name" value="MetI-like"/>
</dbReference>
<dbReference type="SUPFAM" id="SSF161098">
    <property type="entry name" value="MetI-like"/>
    <property type="match status" value="1"/>
</dbReference>
<evidence type="ECO:0000256" key="1">
    <source>
        <dbReference type="ARBA" id="ARBA00004651"/>
    </source>
</evidence>
<keyword evidence="3" id="KW-0813">Transport</keyword>
<proteinExistence type="inferred from homology"/>
<keyword evidence="6 8" id="KW-1133">Transmembrane helix</keyword>
<organism evidence="10">
    <name type="scientific">freshwater metagenome</name>
    <dbReference type="NCBI Taxonomy" id="449393"/>
    <lineage>
        <taxon>unclassified sequences</taxon>
        <taxon>metagenomes</taxon>
        <taxon>ecological metagenomes</taxon>
    </lineage>
</organism>
<evidence type="ECO:0000259" key="9">
    <source>
        <dbReference type="PROSITE" id="PS50928"/>
    </source>
</evidence>
<dbReference type="InterPro" id="IPR035906">
    <property type="entry name" value="MetI-like_sf"/>
</dbReference>
<feature type="transmembrane region" description="Helical" evidence="8">
    <location>
        <begin position="113"/>
        <end position="132"/>
    </location>
</feature>
<keyword evidence="7 8" id="KW-0472">Membrane</keyword>
<reference evidence="10" key="1">
    <citation type="submission" date="2020-05" db="EMBL/GenBank/DDBJ databases">
        <authorList>
            <person name="Chiriac C."/>
            <person name="Salcher M."/>
            <person name="Ghai R."/>
            <person name="Kavagutti S V."/>
        </authorList>
    </citation>
    <scope>NUCLEOTIDE SEQUENCE</scope>
</reference>
<dbReference type="Pfam" id="PF00528">
    <property type="entry name" value="BPD_transp_1"/>
    <property type="match status" value="1"/>
</dbReference>
<feature type="transmembrane region" description="Helical" evidence="8">
    <location>
        <begin position="84"/>
        <end position="106"/>
    </location>
</feature>
<feature type="transmembrane region" description="Helical" evidence="8">
    <location>
        <begin position="262"/>
        <end position="289"/>
    </location>
</feature>
<accession>A0A6J7CMD0</accession>
<evidence type="ECO:0000256" key="4">
    <source>
        <dbReference type="ARBA" id="ARBA00022475"/>
    </source>
</evidence>
<keyword evidence="5 8" id="KW-0812">Transmembrane</keyword>
<evidence type="ECO:0000256" key="2">
    <source>
        <dbReference type="ARBA" id="ARBA00007069"/>
    </source>
</evidence>
<sequence>MSTEFALPALARIRNWRWIGPWLQLSPAAIIYAIFFLAPVAILVTYSFYTFREYNFDSDLTFANYKYALTNEVFRTLFLRTIKIATIVSALVVLLAYPFAWILTFVLPKHRQILYFLVVLSLFGGYLVRIYAWRTMLGREGLINTTLISIGLIDEPVRFLLNSQYAIVVVMVNFLLPLGVLPIYNAMQNVSPKLIDAARDLGSGPGHILRRIVIPLTMRGVVTAVAFSFIATAAEWVTPLLVGGTGDQMVGNEISYQFGTAINWPLGAALAITLIVAVIAFVGFIFGLLRLVIK</sequence>
<dbReference type="GO" id="GO:0005886">
    <property type="term" value="C:plasma membrane"/>
    <property type="evidence" value="ECO:0007669"/>
    <property type="project" value="UniProtKB-SubCell"/>
</dbReference>
<name>A0A6J7CMD0_9ZZZZ</name>
<comment type="subcellular location">
    <subcellularLocation>
        <location evidence="1">Cell membrane</location>
        <topology evidence="1">Multi-pass membrane protein</topology>
    </subcellularLocation>
</comment>
<comment type="similarity">
    <text evidence="2">Belongs to the binding-protein-dependent transport system permease family. CysTW subfamily.</text>
</comment>
<gene>
    <name evidence="10" type="ORF">UFOPK3288_01275</name>
</gene>
<evidence type="ECO:0000256" key="7">
    <source>
        <dbReference type="ARBA" id="ARBA00023136"/>
    </source>
</evidence>
<evidence type="ECO:0000256" key="6">
    <source>
        <dbReference type="ARBA" id="ARBA00022989"/>
    </source>
</evidence>
<dbReference type="PANTHER" id="PTHR42929:SF5">
    <property type="entry name" value="ABC TRANSPORTER PERMEASE PROTEIN"/>
    <property type="match status" value="1"/>
</dbReference>
<dbReference type="AlphaFoldDB" id="A0A6J7CMD0"/>
<dbReference type="GO" id="GO:0055085">
    <property type="term" value="P:transmembrane transport"/>
    <property type="evidence" value="ECO:0007669"/>
    <property type="project" value="InterPro"/>
</dbReference>
<feature type="transmembrane region" description="Helical" evidence="8">
    <location>
        <begin position="165"/>
        <end position="184"/>
    </location>
</feature>
<dbReference type="Gene3D" id="1.10.3720.10">
    <property type="entry name" value="MetI-like"/>
    <property type="match status" value="1"/>
</dbReference>
<feature type="domain" description="ABC transmembrane type-1" evidence="9">
    <location>
        <begin position="78"/>
        <end position="287"/>
    </location>
</feature>
<feature type="transmembrane region" description="Helical" evidence="8">
    <location>
        <begin position="220"/>
        <end position="242"/>
    </location>
</feature>